<evidence type="ECO:0000256" key="9">
    <source>
        <dbReference type="SAM" id="MobiDB-lite"/>
    </source>
</evidence>
<dbReference type="OrthoDB" id="1929813at2759"/>
<dbReference type="GO" id="GO:0006357">
    <property type="term" value="P:regulation of transcription by RNA polymerase II"/>
    <property type="evidence" value="ECO:0007669"/>
    <property type="project" value="InterPro"/>
</dbReference>
<comment type="similarity">
    <text evidence="2 8">Belongs to the Mediator complex subunit 4 family.</text>
</comment>
<gene>
    <name evidence="8" type="primary">MED4</name>
    <name evidence="10" type="ORF">B0A49_11124</name>
</gene>
<evidence type="ECO:0000256" key="6">
    <source>
        <dbReference type="ARBA" id="ARBA00023242"/>
    </source>
</evidence>
<accession>A0A4U0WIA3</accession>
<keyword evidence="11" id="KW-1185">Reference proteome</keyword>
<dbReference type="AlphaFoldDB" id="A0A4U0WIA3"/>
<feature type="region of interest" description="Disordered" evidence="9">
    <location>
        <begin position="130"/>
        <end position="171"/>
    </location>
</feature>
<dbReference type="STRING" id="331657.A0A4U0WIA3"/>
<evidence type="ECO:0000256" key="2">
    <source>
        <dbReference type="ARBA" id="ARBA00009626"/>
    </source>
</evidence>
<evidence type="ECO:0000256" key="3">
    <source>
        <dbReference type="ARBA" id="ARBA00020629"/>
    </source>
</evidence>
<dbReference type="Pfam" id="PF10018">
    <property type="entry name" value="Med4"/>
    <property type="match status" value="1"/>
</dbReference>
<dbReference type="InterPro" id="IPR019258">
    <property type="entry name" value="Mediator_Med4"/>
</dbReference>
<dbReference type="GO" id="GO:0016592">
    <property type="term" value="C:mediator complex"/>
    <property type="evidence" value="ECO:0007669"/>
    <property type="project" value="InterPro"/>
</dbReference>
<name>A0A4U0WIA3_9PEZI</name>
<keyword evidence="8" id="KW-0010">Activator</keyword>
<feature type="compositionally biased region" description="Polar residues" evidence="9">
    <location>
        <begin position="145"/>
        <end position="158"/>
    </location>
</feature>
<dbReference type="GO" id="GO:0003712">
    <property type="term" value="F:transcription coregulator activity"/>
    <property type="evidence" value="ECO:0007669"/>
    <property type="project" value="InterPro"/>
</dbReference>
<comment type="subunit">
    <text evidence="8">Component of the Mediator complex.</text>
</comment>
<evidence type="ECO:0000313" key="11">
    <source>
        <dbReference type="Proteomes" id="UP000308768"/>
    </source>
</evidence>
<comment type="subcellular location">
    <subcellularLocation>
        <location evidence="1 8">Nucleus</location>
    </subcellularLocation>
</comment>
<organism evidence="10 11">
    <name type="scientific">Cryomyces minteri</name>
    <dbReference type="NCBI Taxonomy" id="331657"/>
    <lineage>
        <taxon>Eukaryota</taxon>
        <taxon>Fungi</taxon>
        <taxon>Dikarya</taxon>
        <taxon>Ascomycota</taxon>
        <taxon>Pezizomycotina</taxon>
        <taxon>Dothideomycetes</taxon>
        <taxon>Dothideomycetes incertae sedis</taxon>
        <taxon>Cryomyces</taxon>
    </lineage>
</organism>
<reference evidence="10 11" key="1">
    <citation type="submission" date="2017-03" db="EMBL/GenBank/DDBJ databases">
        <title>Genomes of endolithic fungi from Antarctica.</title>
        <authorList>
            <person name="Coleine C."/>
            <person name="Masonjones S."/>
            <person name="Stajich J.E."/>
        </authorList>
    </citation>
    <scope>NUCLEOTIDE SEQUENCE [LARGE SCALE GENOMIC DNA]</scope>
    <source>
        <strain evidence="10 11">CCFEE 5187</strain>
    </source>
</reference>
<feature type="region of interest" description="Disordered" evidence="9">
    <location>
        <begin position="231"/>
        <end position="283"/>
    </location>
</feature>
<keyword evidence="6 8" id="KW-0539">Nucleus</keyword>
<dbReference type="EMBL" id="NAJN01001576">
    <property type="protein sequence ID" value="TKA62367.1"/>
    <property type="molecule type" value="Genomic_DNA"/>
</dbReference>
<dbReference type="Proteomes" id="UP000308768">
    <property type="component" value="Unassembled WGS sequence"/>
</dbReference>
<evidence type="ECO:0000256" key="1">
    <source>
        <dbReference type="ARBA" id="ARBA00004123"/>
    </source>
</evidence>
<feature type="compositionally biased region" description="Basic and acidic residues" evidence="9">
    <location>
        <begin position="236"/>
        <end position="256"/>
    </location>
</feature>
<protein>
    <recommendedName>
        <fullName evidence="3 8">Mediator of RNA polymerase II transcription subunit 4</fullName>
    </recommendedName>
    <alternativeName>
        <fullName evidence="7 8">Mediator complex subunit 4</fullName>
    </alternativeName>
</protein>
<keyword evidence="5 8" id="KW-0804">Transcription</keyword>
<evidence type="ECO:0000256" key="4">
    <source>
        <dbReference type="ARBA" id="ARBA00023015"/>
    </source>
</evidence>
<evidence type="ECO:0000256" key="7">
    <source>
        <dbReference type="ARBA" id="ARBA00031257"/>
    </source>
</evidence>
<evidence type="ECO:0000313" key="10">
    <source>
        <dbReference type="EMBL" id="TKA62367.1"/>
    </source>
</evidence>
<evidence type="ECO:0000256" key="8">
    <source>
        <dbReference type="RuleBase" id="RU364141"/>
    </source>
</evidence>
<keyword evidence="4 8" id="KW-0805">Transcription regulation</keyword>
<comment type="function">
    <text evidence="8">Component of the Mediator complex, a coactivator involved in the regulated transcription of nearly all RNA polymerase II-dependent genes. Mediator functions as a bridge to convey information from gene-specific regulatory proteins to the basal RNA polymerase II transcription machinery. Mediator is recruited to promoters by direct interactions with regulatory proteins and serves as a scaffold for the assembly of a functional preinitiation complex with RNA polymerase II and the general transcription factors.</text>
</comment>
<evidence type="ECO:0000256" key="5">
    <source>
        <dbReference type="ARBA" id="ARBA00023163"/>
    </source>
</evidence>
<sequence length="283" mass="31112">MEAELRAQLERVEKALSTLIDSIVSYNPSIAAAEDLVAADDDFSTGLERLVLHQKNHARILSLRNTYESNDDYIKSTLTQLARLRSDLLATSATTFPPGSRDVPYDQLLAYAKHISKYTVPPTFRAKTIEGSQQQPANLTDARPQAQQRPTNGITASPTAAEGAPDGEPQIAFPEGIGLSSLDREQKNYLDPNAKLPWVPWPSPEVIRGGALGHVQSMAEQGIDLAAVLTPEQQASEDKRRADELRRAQEREEEASRQMAALVGAGQRRDHLQEEAFSGLDDF</sequence>
<proteinExistence type="inferred from homology"/>
<comment type="caution">
    <text evidence="10">The sequence shown here is derived from an EMBL/GenBank/DDBJ whole genome shotgun (WGS) entry which is preliminary data.</text>
</comment>